<sequence length="34" mass="3544">MGFDNTQIADLLTPGLTTVAGAPLGTSPRRGCRR</sequence>
<proteinExistence type="predicted"/>
<comment type="caution">
    <text evidence="1">The sequence shown here is derived from an EMBL/GenBank/DDBJ whole genome shotgun (WGS) entry which is preliminary data.</text>
</comment>
<dbReference type="RefSeq" id="WP_386051051.1">
    <property type="nucleotide sequence ID" value="NZ_JBHTKH010000001.1"/>
</dbReference>
<accession>A0ABW3MSE6</accession>
<evidence type="ECO:0000313" key="1">
    <source>
        <dbReference type="EMBL" id="MFD1053508.1"/>
    </source>
</evidence>
<organism evidence="1 2">
    <name type="scientific">Terrabacter terrigena</name>
    <dbReference type="NCBI Taxonomy" id="574718"/>
    <lineage>
        <taxon>Bacteria</taxon>
        <taxon>Bacillati</taxon>
        <taxon>Actinomycetota</taxon>
        <taxon>Actinomycetes</taxon>
        <taxon>Micrococcales</taxon>
        <taxon>Intrasporangiaceae</taxon>
        <taxon>Terrabacter</taxon>
    </lineage>
</organism>
<keyword evidence="2" id="KW-1185">Reference proteome</keyword>
<dbReference type="Proteomes" id="UP001597046">
    <property type="component" value="Unassembled WGS sequence"/>
</dbReference>
<protein>
    <submittedName>
        <fullName evidence="1">Uncharacterized protein</fullName>
    </submittedName>
</protein>
<reference evidence="2" key="1">
    <citation type="journal article" date="2019" name="Int. J. Syst. Evol. Microbiol.">
        <title>The Global Catalogue of Microorganisms (GCM) 10K type strain sequencing project: providing services to taxonomists for standard genome sequencing and annotation.</title>
        <authorList>
            <consortium name="The Broad Institute Genomics Platform"/>
            <consortium name="The Broad Institute Genome Sequencing Center for Infectious Disease"/>
            <person name="Wu L."/>
            <person name="Ma J."/>
        </authorList>
    </citation>
    <scope>NUCLEOTIDE SEQUENCE [LARGE SCALE GENOMIC DNA]</scope>
    <source>
        <strain evidence="2">CCUG 57508</strain>
    </source>
</reference>
<gene>
    <name evidence="1" type="ORF">ACFQ2V_04245</name>
</gene>
<evidence type="ECO:0000313" key="2">
    <source>
        <dbReference type="Proteomes" id="UP001597046"/>
    </source>
</evidence>
<name>A0ABW3MSE6_9MICO</name>
<dbReference type="EMBL" id="JBHTKH010000001">
    <property type="protein sequence ID" value="MFD1053508.1"/>
    <property type="molecule type" value="Genomic_DNA"/>
</dbReference>